<feature type="non-terminal residue" evidence="1">
    <location>
        <position position="1"/>
    </location>
</feature>
<gene>
    <name evidence="1" type="ORF">GNF83_18275</name>
</gene>
<sequence>TDNRTVSNVNLTEETNKLIETFNVNIDEYREIYINSVNAAFCDEETKVGLLSFQI</sequence>
<reference evidence="1" key="1">
    <citation type="submission" date="2019-11" db="EMBL/GenBank/DDBJ databases">
        <title>Characterization of Clostridium perfringens isolates from swine manure treated agricultural soils.</title>
        <authorList>
            <person name="Wushke S.T."/>
        </authorList>
    </citation>
    <scope>NUCLEOTIDE SEQUENCE</scope>
    <source>
        <strain evidence="1">X62</strain>
    </source>
</reference>
<dbReference type="Proteomes" id="UP001288944">
    <property type="component" value="Unassembled WGS sequence"/>
</dbReference>
<dbReference type="AlphaFoldDB" id="A0AAW9K802"/>
<comment type="caution">
    <text evidence="1">The sequence shown here is derived from an EMBL/GenBank/DDBJ whole genome shotgun (WGS) entry which is preliminary data.</text>
</comment>
<organism evidence="1 2">
    <name type="scientific">Clostridium perfringens</name>
    <dbReference type="NCBI Taxonomy" id="1502"/>
    <lineage>
        <taxon>Bacteria</taxon>
        <taxon>Bacillati</taxon>
        <taxon>Bacillota</taxon>
        <taxon>Clostridia</taxon>
        <taxon>Eubacteriales</taxon>
        <taxon>Clostridiaceae</taxon>
        <taxon>Clostridium</taxon>
    </lineage>
</organism>
<evidence type="ECO:0000313" key="2">
    <source>
        <dbReference type="Proteomes" id="UP001288944"/>
    </source>
</evidence>
<dbReference type="SUPFAM" id="SSF51556">
    <property type="entry name" value="Metallo-dependent hydrolases"/>
    <property type="match status" value="1"/>
</dbReference>
<dbReference type="EMBL" id="WNUR01000797">
    <property type="protein sequence ID" value="MDZ7543085.1"/>
    <property type="molecule type" value="Genomic_DNA"/>
</dbReference>
<dbReference type="Gene3D" id="3.20.20.140">
    <property type="entry name" value="Metal-dependent hydrolases"/>
    <property type="match status" value="1"/>
</dbReference>
<proteinExistence type="predicted"/>
<protein>
    <submittedName>
        <fullName evidence="1">Adenosine deaminase</fullName>
    </submittedName>
</protein>
<dbReference type="InterPro" id="IPR032466">
    <property type="entry name" value="Metal_Hydrolase"/>
</dbReference>
<name>A0AAW9K802_CLOPF</name>
<accession>A0AAW9K802</accession>
<evidence type="ECO:0000313" key="1">
    <source>
        <dbReference type="EMBL" id="MDZ7543085.1"/>
    </source>
</evidence>